<dbReference type="GeneID" id="62158832"/>
<name>A0A9P6LNR2_9PEZI</name>
<dbReference type="Proteomes" id="UP000781932">
    <property type="component" value="Unassembled WGS sequence"/>
</dbReference>
<sequence>MELYRHLTQEEVDELKNIDDNLVSWTSSLLVALQGAFYTSVTKPSPAGLSGVHILMVDTSGFHMNVFARTTEVMGLLKGKSEKLDRLHNARTAAPPTHDLSEWLSQSCINVTEDGWVFSLEKLIDCGLLELCPWFSDRSKWSTWAERVAELRQANFVDHEPSTVQADEEKRVDLAIVELAMELVDVTPAGPALAWADLSRVPNLKRSRSQTKNAKRELIVLVVSV</sequence>
<keyword evidence="2" id="KW-1185">Reference proteome</keyword>
<dbReference type="OrthoDB" id="4152607at2759"/>
<accession>A0A9P6LNR2</accession>
<gene>
    <name evidence="1" type="ORF">CkaCkLH20_03039</name>
</gene>
<dbReference type="EMBL" id="JAATWM020000007">
    <property type="protein sequence ID" value="KAF9879496.1"/>
    <property type="molecule type" value="Genomic_DNA"/>
</dbReference>
<reference evidence="1" key="1">
    <citation type="submission" date="2020-03" db="EMBL/GenBank/DDBJ databases">
        <authorList>
            <person name="He L."/>
        </authorList>
    </citation>
    <scope>NUCLEOTIDE SEQUENCE</scope>
    <source>
        <strain evidence="1">CkLH20</strain>
    </source>
</reference>
<reference evidence="1" key="2">
    <citation type="submission" date="2020-11" db="EMBL/GenBank/DDBJ databases">
        <title>Whole genome sequencing of Colletotrichum sp.</title>
        <authorList>
            <person name="Li H."/>
        </authorList>
    </citation>
    <scope>NUCLEOTIDE SEQUENCE</scope>
    <source>
        <strain evidence="1">CkLH20</strain>
    </source>
</reference>
<protein>
    <submittedName>
        <fullName evidence="1">Uncharacterized protein</fullName>
    </submittedName>
</protein>
<evidence type="ECO:0000313" key="1">
    <source>
        <dbReference type="EMBL" id="KAF9879496.1"/>
    </source>
</evidence>
<comment type="caution">
    <text evidence="1">The sequence shown here is derived from an EMBL/GenBank/DDBJ whole genome shotgun (WGS) entry which is preliminary data.</text>
</comment>
<dbReference type="AlphaFoldDB" id="A0A9P6LNR2"/>
<organism evidence="1 2">
    <name type="scientific">Colletotrichum karsti</name>
    <dbReference type="NCBI Taxonomy" id="1095194"/>
    <lineage>
        <taxon>Eukaryota</taxon>
        <taxon>Fungi</taxon>
        <taxon>Dikarya</taxon>
        <taxon>Ascomycota</taxon>
        <taxon>Pezizomycotina</taxon>
        <taxon>Sordariomycetes</taxon>
        <taxon>Hypocreomycetidae</taxon>
        <taxon>Glomerellales</taxon>
        <taxon>Glomerellaceae</taxon>
        <taxon>Colletotrichum</taxon>
        <taxon>Colletotrichum boninense species complex</taxon>
    </lineage>
</organism>
<evidence type="ECO:0000313" key="2">
    <source>
        <dbReference type="Proteomes" id="UP000781932"/>
    </source>
</evidence>
<proteinExistence type="predicted"/>
<dbReference type="RefSeq" id="XP_038748957.1">
    <property type="nucleotide sequence ID" value="XM_038885758.1"/>
</dbReference>